<reference evidence="2" key="1">
    <citation type="journal article" date="2013" name="Nature">
        <title>Draft genome of the wheat A-genome progenitor Triticum urartu.</title>
        <authorList>
            <person name="Ling H.Q."/>
            <person name="Zhao S."/>
            <person name="Liu D."/>
            <person name="Wang J."/>
            <person name="Sun H."/>
            <person name="Zhang C."/>
            <person name="Fan H."/>
            <person name="Li D."/>
            <person name="Dong L."/>
            <person name="Tao Y."/>
            <person name="Gao C."/>
            <person name="Wu H."/>
            <person name="Li Y."/>
            <person name="Cui Y."/>
            <person name="Guo X."/>
            <person name="Zheng S."/>
            <person name="Wang B."/>
            <person name="Yu K."/>
            <person name="Liang Q."/>
            <person name="Yang W."/>
            <person name="Lou X."/>
            <person name="Chen J."/>
            <person name="Feng M."/>
            <person name="Jian J."/>
            <person name="Zhang X."/>
            <person name="Luo G."/>
            <person name="Jiang Y."/>
            <person name="Liu J."/>
            <person name="Wang Z."/>
            <person name="Sha Y."/>
            <person name="Zhang B."/>
            <person name="Wu H."/>
            <person name="Tang D."/>
            <person name="Shen Q."/>
            <person name="Xue P."/>
            <person name="Zou S."/>
            <person name="Wang X."/>
            <person name="Liu X."/>
            <person name="Wang F."/>
            <person name="Yang Y."/>
            <person name="An X."/>
            <person name="Dong Z."/>
            <person name="Zhang K."/>
            <person name="Zhang X."/>
            <person name="Luo M.C."/>
            <person name="Dvorak J."/>
            <person name="Tong Y."/>
            <person name="Wang J."/>
            <person name="Yang H."/>
            <person name="Li Z."/>
            <person name="Wang D."/>
            <person name="Zhang A."/>
            <person name="Wang J."/>
        </authorList>
    </citation>
    <scope>NUCLEOTIDE SEQUENCE</scope>
    <source>
        <strain evidence="2">cv. G1812</strain>
    </source>
</reference>
<evidence type="ECO:0000313" key="1">
    <source>
        <dbReference type="EnsemblPlants" id="TuG1812G0100001599.01.T01"/>
    </source>
</evidence>
<evidence type="ECO:0000313" key="2">
    <source>
        <dbReference type="Proteomes" id="UP000015106"/>
    </source>
</evidence>
<dbReference type="EnsemblPlants" id="TuG1812G0100001599.01.T01">
    <property type="protein sequence ID" value="TuG1812G0100001599.01.T01"/>
    <property type="gene ID" value="TuG1812G0100001599.01"/>
</dbReference>
<dbReference type="Gramene" id="TuG1812G0100001599.01.T01">
    <property type="protein sequence ID" value="TuG1812G0100001599.01.T01"/>
    <property type="gene ID" value="TuG1812G0100001599.01"/>
</dbReference>
<reference evidence="1" key="3">
    <citation type="submission" date="2022-06" db="UniProtKB">
        <authorList>
            <consortium name="EnsemblPlants"/>
        </authorList>
    </citation>
    <scope>IDENTIFICATION</scope>
</reference>
<dbReference type="AlphaFoldDB" id="A0A8R7JXR7"/>
<sequence length="86" mass="10689">MPRQQMWDPHVIREVKMLERKVRWFLQMIRTKFSVFWHKFVEESFLQHDASMWWFSAIHSSYNSGHTRMNQTRRWSKNGSHLLLEP</sequence>
<keyword evidence="2" id="KW-1185">Reference proteome</keyword>
<dbReference type="Proteomes" id="UP000015106">
    <property type="component" value="Chromosome 1"/>
</dbReference>
<reference evidence="1" key="2">
    <citation type="submission" date="2018-03" db="EMBL/GenBank/DDBJ databases">
        <title>The Triticum urartu genome reveals the dynamic nature of wheat genome evolution.</title>
        <authorList>
            <person name="Ling H."/>
            <person name="Ma B."/>
            <person name="Shi X."/>
            <person name="Liu H."/>
            <person name="Dong L."/>
            <person name="Sun H."/>
            <person name="Cao Y."/>
            <person name="Gao Q."/>
            <person name="Zheng S."/>
            <person name="Li Y."/>
            <person name="Yu Y."/>
            <person name="Du H."/>
            <person name="Qi M."/>
            <person name="Li Y."/>
            <person name="Yu H."/>
            <person name="Cui Y."/>
            <person name="Wang N."/>
            <person name="Chen C."/>
            <person name="Wu H."/>
            <person name="Zhao Y."/>
            <person name="Zhang J."/>
            <person name="Li Y."/>
            <person name="Zhou W."/>
            <person name="Zhang B."/>
            <person name="Hu W."/>
            <person name="Eijk M."/>
            <person name="Tang J."/>
            <person name="Witsenboer H."/>
            <person name="Zhao S."/>
            <person name="Li Z."/>
            <person name="Zhang A."/>
            <person name="Wang D."/>
            <person name="Liang C."/>
        </authorList>
    </citation>
    <scope>NUCLEOTIDE SEQUENCE [LARGE SCALE GENOMIC DNA]</scope>
    <source>
        <strain evidence="1">cv. G1812</strain>
    </source>
</reference>
<organism evidence="1 2">
    <name type="scientific">Triticum urartu</name>
    <name type="common">Red wild einkorn</name>
    <name type="synonym">Crithodium urartu</name>
    <dbReference type="NCBI Taxonomy" id="4572"/>
    <lineage>
        <taxon>Eukaryota</taxon>
        <taxon>Viridiplantae</taxon>
        <taxon>Streptophyta</taxon>
        <taxon>Embryophyta</taxon>
        <taxon>Tracheophyta</taxon>
        <taxon>Spermatophyta</taxon>
        <taxon>Magnoliopsida</taxon>
        <taxon>Liliopsida</taxon>
        <taxon>Poales</taxon>
        <taxon>Poaceae</taxon>
        <taxon>BOP clade</taxon>
        <taxon>Pooideae</taxon>
        <taxon>Triticodae</taxon>
        <taxon>Triticeae</taxon>
        <taxon>Triticinae</taxon>
        <taxon>Triticum</taxon>
    </lineage>
</organism>
<name>A0A8R7JXR7_TRIUA</name>
<protein>
    <submittedName>
        <fullName evidence="1">Uncharacterized protein</fullName>
    </submittedName>
</protein>
<accession>A0A8R7JXR7</accession>
<proteinExistence type="predicted"/>